<accession>A0A3E2NQS6</accession>
<dbReference type="GO" id="GO:0009279">
    <property type="term" value="C:cell outer membrane"/>
    <property type="evidence" value="ECO:0007669"/>
    <property type="project" value="UniProtKB-SubCell"/>
</dbReference>
<dbReference type="InterPro" id="IPR041700">
    <property type="entry name" value="OMP_b-brl_3"/>
</dbReference>
<evidence type="ECO:0000256" key="8">
    <source>
        <dbReference type="SAM" id="MobiDB-lite"/>
    </source>
</evidence>
<dbReference type="Proteomes" id="UP000260823">
    <property type="component" value="Unassembled WGS sequence"/>
</dbReference>
<sequence>MSQYMRTAIYLLLVFSLFSLRLNAQTGTKGKISGKVIDAVSKQPVDYATVSVFKQGATSPFNGMSTDVKGTFNIENIPAGDYTITVDFLGYKKSTIDHVVITDAGNTAQVGTISLQPVSNQLQGVTITAKVPIIENRIDKMVYNAANDLTAQNGAAIDVLKKVPQVTVDLDGNVELQGQSNVRFLINGKPSSIFGASLADALQAIPASQIKSIEVITSPGAKYDAAGTGGIINIILKDSKVQGINGSVNASGGTRFQNGSFNFNARKGNFGLNAFFSGNAQLKTTGTNRNERNSSNPNDSTTSHLVQDGSNTSTRSGYQSGISLNWSITPKDELTGTVGFNHFGNHNYGFTDQQSEKFNADGDLISNLLSTRNSDSRFKTNATDVSLSYKKTFKNEGQELDVLYTTSYGKNTFSYFNEQDYITGGYQNSGSRSNNPGNDRETNISIDYTHPFGKTLTLEGGAKAVIENLKNVVNTDTLLADGSYVNNADQTYAFNYKRQIYASYFSVSASLFKNFLDVKGGLRNEYTKTSTDFSGVTIPSYNILAPSLVFSHKIGGTQSVKLSYSYRIERPNYGDLNPFYNIADPNNISTGNPNLKPEKGQQFELSYNKSFDGGANFSVGSFYRHNTADIQQFTTRYDTLDVNGRDYSNVLLTTRANIGTQSSVGGNLFASVPVTKKLSLRTNMFFVNRTNNNPIIGSVSGFTYRINLNASYQFPHDLAVEGFLNYNASQRNLQGVRPSFMFYNLALRKQFMNKKASLGLVAANPFTHYINQRSTTTGDGFDQVNIRRFPLQSFGISFSYKFGKLEFSKNKDGEKDREEGGGAPVPADR</sequence>
<feature type="signal peptide" evidence="9">
    <location>
        <begin position="1"/>
        <end position="24"/>
    </location>
</feature>
<evidence type="ECO:0000256" key="2">
    <source>
        <dbReference type="ARBA" id="ARBA00022448"/>
    </source>
</evidence>
<dbReference type="Pfam" id="PF13620">
    <property type="entry name" value="CarboxypepD_reg"/>
    <property type="match status" value="1"/>
</dbReference>
<feature type="region of interest" description="Disordered" evidence="8">
    <location>
        <begin position="810"/>
        <end position="829"/>
    </location>
</feature>
<feature type="compositionally biased region" description="Basic and acidic residues" evidence="8">
    <location>
        <begin position="810"/>
        <end position="820"/>
    </location>
</feature>
<comment type="caution">
    <text evidence="11">The sequence shown here is derived from an EMBL/GenBank/DDBJ whole genome shotgun (WGS) entry which is preliminary data.</text>
</comment>
<dbReference type="AlphaFoldDB" id="A0A3E2NQS6"/>
<keyword evidence="6" id="KW-0472">Membrane</keyword>
<dbReference type="SUPFAM" id="SSF56935">
    <property type="entry name" value="Porins"/>
    <property type="match status" value="1"/>
</dbReference>
<dbReference type="OrthoDB" id="606851at2"/>
<protein>
    <submittedName>
        <fullName evidence="11">TonB-dependent receptor</fullName>
    </submittedName>
</protein>
<dbReference type="InterPro" id="IPR039426">
    <property type="entry name" value="TonB-dep_rcpt-like"/>
</dbReference>
<comment type="subcellular location">
    <subcellularLocation>
        <location evidence="1">Cell outer membrane</location>
        <topology evidence="1">Multi-pass membrane protein</topology>
    </subcellularLocation>
</comment>
<dbReference type="InterPro" id="IPR008969">
    <property type="entry name" value="CarboxyPept-like_regulatory"/>
</dbReference>
<proteinExistence type="predicted"/>
<name>A0A3E2NQS6_9SPHI</name>
<evidence type="ECO:0000256" key="1">
    <source>
        <dbReference type="ARBA" id="ARBA00004571"/>
    </source>
</evidence>
<keyword evidence="2" id="KW-0813">Transport</keyword>
<evidence type="ECO:0000313" key="12">
    <source>
        <dbReference type="Proteomes" id="UP000260823"/>
    </source>
</evidence>
<dbReference type="GO" id="GO:0015344">
    <property type="term" value="F:siderophore uptake transmembrane transporter activity"/>
    <property type="evidence" value="ECO:0007669"/>
    <property type="project" value="TreeGrafter"/>
</dbReference>
<evidence type="ECO:0000256" key="5">
    <source>
        <dbReference type="ARBA" id="ARBA00022729"/>
    </source>
</evidence>
<keyword evidence="4" id="KW-0812">Transmembrane</keyword>
<dbReference type="SUPFAM" id="SSF49464">
    <property type="entry name" value="Carboxypeptidase regulatory domain-like"/>
    <property type="match status" value="1"/>
</dbReference>
<reference evidence="11 12" key="1">
    <citation type="submission" date="2018-08" db="EMBL/GenBank/DDBJ databases">
        <title>Mucilaginibacter terrae sp. nov., isolated from manganese diggings.</title>
        <authorList>
            <person name="Huang Y."/>
            <person name="Zhou Z."/>
        </authorList>
    </citation>
    <scope>NUCLEOTIDE SEQUENCE [LARGE SCALE GENOMIC DNA]</scope>
    <source>
        <strain evidence="11 12">ZH6</strain>
    </source>
</reference>
<evidence type="ECO:0000256" key="4">
    <source>
        <dbReference type="ARBA" id="ARBA00022692"/>
    </source>
</evidence>
<keyword evidence="7" id="KW-0998">Cell outer membrane</keyword>
<organism evidence="11 12">
    <name type="scientific">Mucilaginibacter terrenus</name>
    <dbReference type="NCBI Taxonomy" id="2482727"/>
    <lineage>
        <taxon>Bacteria</taxon>
        <taxon>Pseudomonadati</taxon>
        <taxon>Bacteroidota</taxon>
        <taxon>Sphingobacteriia</taxon>
        <taxon>Sphingobacteriales</taxon>
        <taxon>Sphingobacteriaceae</taxon>
        <taxon>Mucilaginibacter</taxon>
    </lineage>
</organism>
<evidence type="ECO:0000256" key="3">
    <source>
        <dbReference type="ARBA" id="ARBA00022452"/>
    </source>
</evidence>
<dbReference type="InterPro" id="IPR037066">
    <property type="entry name" value="Plug_dom_sf"/>
</dbReference>
<keyword evidence="11" id="KW-0675">Receptor</keyword>
<gene>
    <name evidence="11" type="ORF">DYU05_14530</name>
</gene>
<dbReference type="PANTHER" id="PTHR30069:SF29">
    <property type="entry name" value="HEMOGLOBIN AND HEMOGLOBIN-HAPTOGLOBIN-BINDING PROTEIN 1-RELATED"/>
    <property type="match status" value="1"/>
</dbReference>
<keyword evidence="12" id="KW-1185">Reference proteome</keyword>
<dbReference type="InterPro" id="IPR036942">
    <property type="entry name" value="Beta-barrel_TonB_sf"/>
</dbReference>
<feature type="chain" id="PRO_5017762241" evidence="9">
    <location>
        <begin position="25"/>
        <end position="829"/>
    </location>
</feature>
<dbReference type="EMBL" id="QWDE01000002">
    <property type="protein sequence ID" value="RFZ83348.1"/>
    <property type="molecule type" value="Genomic_DNA"/>
</dbReference>
<dbReference type="Gene3D" id="2.40.170.20">
    <property type="entry name" value="TonB-dependent receptor, beta-barrel domain"/>
    <property type="match status" value="1"/>
</dbReference>
<evidence type="ECO:0000259" key="10">
    <source>
        <dbReference type="Pfam" id="PF14905"/>
    </source>
</evidence>
<keyword evidence="5 9" id="KW-0732">Signal</keyword>
<feature type="region of interest" description="Disordered" evidence="8">
    <location>
        <begin position="283"/>
        <end position="317"/>
    </location>
</feature>
<dbReference type="Pfam" id="PF14905">
    <property type="entry name" value="OMP_b-brl_3"/>
    <property type="match status" value="1"/>
</dbReference>
<dbReference type="PANTHER" id="PTHR30069">
    <property type="entry name" value="TONB-DEPENDENT OUTER MEMBRANE RECEPTOR"/>
    <property type="match status" value="1"/>
</dbReference>
<dbReference type="GO" id="GO:0044718">
    <property type="term" value="P:siderophore transmembrane transport"/>
    <property type="evidence" value="ECO:0007669"/>
    <property type="project" value="TreeGrafter"/>
</dbReference>
<feature type="domain" description="Outer membrane protein beta-barrel" evidence="10">
    <location>
        <begin position="391"/>
        <end position="800"/>
    </location>
</feature>
<dbReference type="Gene3D" id="2.60.40.1120">
    <property type="entry name" value="Carboxypeptidase-like, regulatory domain"/>
    <property type="match status" value="1"/>
</dbReference>
<evidence type="ECO:0000256" key="7">
    <source>
        <dbReference type="ARBA" id="ARBA00023237"/>
    </source>
</evidence>
<keyword evidence="3" id="KW-1134">Transmembrane beta strand</keyword>
<evidence type="ECO:0000313" key="11">
    <source>
        <dbReference type="EMBL" id="RFZ83348.1"/>
    </source>
</evidence>
<dbReference type="Gene3D" id="2.170.130.10">
    <property type="entry name" value="TonB-dependent receptor, plug domain"/>
    <property type="match status" value="1"/>
</dbReference>
<evidence type="ECO:0000256" key="9">
    <source>
        <dbReference type="SAM" id="SignalP"/>
    </source>
</evidence>
<evidence type="ECO:0000256" key="6">
    <source>
        <dbReference type="ARBA" id="ARBA00023136"/>
    </source>
</evidence>